<organism evidence="1 2">
    <name type="scientific">Phytophthora cactorum</name>
    <dbReference type="NCBI Taxonomy" id="29920"/>
    <lineage>
        <taxon>Eukaryota</taxon>
        <taxon>Sar</taxon>
        <taxon>Stramenopiles</taxon>
        <taxon>Oomycota</taxon>
        <taxon>Peronosporomycetes</taxon>
        <taxon>Peronosporales</taxon>
        <taxon>Peronosporaceae</taxon>
        <taxon>Phytophthora</taxon>
    </lineage>
</organism>
<protein>
    <submittedName>
        <fullName evidence="1">Uncharacterized protein</fullName>
    </submittedName>
</protein>
<comment type="caution">
    <text evidence="1">The sequence shown here is derived from an EMBL/GenBank/DDBJ whole genome shotgun (WGS) entry which is preliminary data.</text>
</comment>
<proteinExistence type="predicted"/>
<dbReference type="AlphaFoldDB" id="A0A8T1ULZ2"/>
<sequence>MTVMSGSRKIRSDFVVYSSSSRYETVGLAEADEGATFQQHRTCMSKSFILFLLYIQARTGAKGRGADGAKRHRYIFKNIIEGFHPQTCSSVWGYSDVSPRL</sequence>
<accession>A0A8T1ULZ2</accession>
<evidence type="ECO:0000313" key="1">
    <source>
        <dbReference type="EMBL" id="KAG6963138.1"/>
    </source>
</evidence>
<gene>
    <name evidence="1" type="ORF">JG687_00006743</name>
</gene>
<reference evidence="1" key="1">
    <citation type="submission" date="2021-01" db="EMBL/GenBank/DDBJ databases">
        <title>Phytophthora aleatoria, a newly-described species from Pinus radiata is distinct from Phytophthora cactorum isolates based on comparative genomics.</title>
        <authorList>
            <person name="Mcdougal R."/>
            <person name="Panda P."/>
            <person name="Williams N."/>
            <person name="Studholme D.J."/>
        </authorList>
    </citation>
    <scope>NUCLEOTIDE SEQUENCE</scope>
    <source>
        <strain evidence="1">NZFS 3830</strain>
    </source>
</reference>
<dbReference type="EMBL" id="JAENGZ010000281">
    <property type="protein sequence ID" value="KAG6963138.1"/>
    <property type="molecule type" value="Genomic_DNA"/>
</dbReference>
<name>A0A8T1ULZ2_9STRA</name>
<dbReference type="Proteomes" id="UP000688947">
    <property type="component" value="Unassembled WGS sequence"/>
</dbReference>
<evidence type="ECO:0000313" key="2">
    <source>
        <dbReference type="Proteomes" id="UP000688947"/>
    </source>
</evidence>